<keyword evidence="4" id="KW-1185">Reference proteome</keyword>
<feature type="transmembrane region" description="Helical" evidence="2">
    <location>
        <begin position="80"/>
        <end position="101"/>
    </location>
</feature>
<feature type="transmembrane region" description="Helical" evidence="2">
    <location>
        <begin position="458"/>
        <end position="476"/>
    </location>
</feature>
<evidence type="ECO:0000256" key="1">
    <source>
        <dbReference type="SAM" id="MobiDB-lite"/>
    </source>
</evidence>
<protein>
    <submittedName>
        <fullName evidence="3">Uncharacterized protein</fullName>
    </submittedName>
</protein>
<evidence type="ECO:0000313" key="4">
    <source>
        <dbReference type="Proteomes" id="UP000669179"/>
    </source>
</evidence>
<dbReference type="AlphaFoldDB" id="A0A939P6H6"/>
<dbReference type="Proteomes" id="UP000669179">
    <property type="component" value="Unassembled WGS sequence"/>
</dbReference>
<dbReference type="RefSeq" id="WP_208253903.1">
    <property type="nucleotide sequence ID" value="NZ_JAGEOJ010000002.1"/>
</dbReference>
<name>A0A939P6H6_9ACTN</name>
<sequence length="478" mass="52520">MKLEQIAPPTVPGPRTPVDAREPAGRSGPRRPRPRPGLRMWRRRARLLNVIIAIGAAGVLTGATFHHLGRHHQQLDLHGGIGGLAWILGSAVVLASTLGNMLIRPHKGTTWRIWASSTLFAALCLAGTTAVWALEFRNDGLQAVPGVRVDNDAEASRYLDGALGPQSGGVPRIPTGVFMQSVKFSGANDVDVTGVVWQRYAPDVPRALRRGVAFPEAGDSWSAKEVYRTERNGVETIGWNFQATLRERFDYERYPLDAQSVWLRMRPADVTQDAAVVPDFSSYPPWRTDRKYGLDPGFVNGGWRTKYTAFSYVPNDYTSSFGTARYGDERPTPELYFNLGVSRDFVEPLISRLVPVAFIALLIFASLFAVTLHAERRGLTGFSVSGVIGSAVSMLLVITVQHNSVREATGDQSGFVYLEWFYAALYLVIVLVALNALLMSTRFAGGILGRRGNLLPKIFYLPVVMGLLLAATLFSFNT</sequence>
<feature type="transmembrane region" description="Helical" evidence="2">
    <location>
        <begin position="379"/>
        <end position="400"/>
    </location>
</feature>
<reference evidence="3" key="1">
    <citation type="submission" date="2021-03" db="EMBL/GenBank/DDBJ databases">
        <authorList>
            <person name="Kanchanasin P."/>
            <person name="Saeng-In P."/>
            <person name="Phongsopitanun W."/>
            <person name="Yuki M."/>
            <person name="Kudo T."/>
            <person name="Ohkuma M."/>
            <person name="Tanasupawat S."/>
        </authorList>
    </citation>
    <scope>NUCLEOTIDE SEQUENCE</scope>
    <source>
        <strain evidence="3">GKU 128</strain>
    </source>
</reference>
<keyword evidence="2" id="KW-0812">Transmembrane</keyword>
<keyword evidence="2" id="KW-1133">Transmembrane helix</keyword>
<feature type="transmembrane region" description="Helical" evidence="2">
    <location>
        <begin position="47"/>
        <end position="68"/>
    </location>
</feature>
<organism evidence="3 4">
    <name type="scientific">Actinomadura barringtoniae</name>
    <dbReference type="NCBI Taxonomy" id="1427535"/>
    <lineage>
        <taxon>Bacteria</taxon>
        <taxon>Bacillati</taxon>
        <taxon>Actinomycetota</taxon>
        <taxon>Actinomycetes</taxon>
        <taxon>Streptosporangiales</taxon>
        <taxon>Thermomonosporaceae</taxon>
        <taxon>Actinomadura</taxon>
    </lineage>
</organism>
<dbReference type="EMBL" id="JAGEOJ010000002">
    <property type="protein sequence ID" value="MBO2446285.1"/>
    <property type="molecule type" value="Genomic_DNA"/>
</dbReference>
<feature type="transmembrane region" description="Helical" evidence="2">
    <location>
        <begin position="353"/>
        <end position="372"/>
    </location>
</feature>
<feature type="region of interest" description="Disordered" evidence="1">
    <location>
        <begin position="1"/>
        <end position="38"/>
    </location>
</feature>
<proteinExistence type="predicted"/>
<comment type="caution">
    <text evidence="3">The sequence shown here is derived from an EMBL/GenBank/DDBJ whole genome shotgun (WGS) entry which is preliminary data.</text>
</comment>
<keyword evidence="2" id="KW-0472">Membrane</keyword>
<accession>A0A939P6H6</accession>
<gene>
    <name evidence="3" type="ORF">J4573_04235</name>
</gene>
<feature type="transmembrane region" description="Helical" evidence="2">
    <location>
        <begin position="113"/>
        <end position="134"/>
    </location>
</feature>
<feature type="compositionally biased region" description="Basic residues" evidence="1">
    <location>
        <begin position="28"/>
        <end position="38"/>
    </location>
</feature>
<feature type="transmembrane region" description="Helical" evidence="2">
    <location>
        <begin position="420"/>
        <end position="438"/>
    </location>
</feature>
<evidence type="ECO:0000256" key="2">
    <source>
        <dbReference type="SAM" id="Phobius"/>
    </source>
</evidence>
<evidence type="ECO:0000313" key="3">
    <source>
        <dbReference type="EMBL" id="MBO2446285.1"/>
    </source>
</evidence>